<dbReference type="GeneID" id="120280761"/>
<dbReference type="RefSeq" id="XP_039143638.1">
    <property type="nucleotide sequence ID" value="XM_039287704.1"/>
</dbReference>
<reference evidence="5" key="1">
    <citation type="submission" date="2025-08" db="UniProtKB">
        <authorList>
            <consortium name="RefSeq"/>
        </authorList>
    </citation>
    <scope>IDENTIFICATION</scope>
</reference>
<feature type="domain" description="FAF" evidence="3">
    <location>
        <begin position="139"/>
        <end position="192"/>
    </location>
</feature>
<dbReference type="Pfam" id="PF11250">
    <property type="entry name" value="FAF"/>
    <property type="match status" value="1"/>
</dbReference>
<dbReference type="InterPro" id="IPR021410">
    <property type="entry name" value="FAF"/>
</dbReference>
<evidence type="ECO:0000259" key="3">
    <source>
        <dbReference type="Pfam" id="PF11250"/>
    </source>
</evidence>
<proteinExistence type="inferred from homology"/>
<organism evidence="4 5">
    <name type="scientific">Dioscorea cayennensis subsp. rotundata</name>
    <name type="common">White Guinea yam</name>
    <name type="synonym">Dioscorea rotundata</name>
    <dbReference type="NCBI Taxonomy" id="55577"/>
    <lineage>
        <taxon>Eukaryota</taxon>
        <taxon>Viridiplantae</taxon>
        <taxon>Streptophyta</taxon>
        <taxon>Embryophyta</taxon>
        <taxon>Tracheophyta</taxon>
        <taxon>Spermatophyta</taxon>
        <taxon>Magnoliopsida</taxon>
        <taxon>Liliopsida</taxon>
        <taxon>Dioscoreales</taxon>
        <taxon>Dioscoreaceae</taxon>
        <taxon>Dioscorea</taxon>
    </lineage>
</organism>
<dbReference type="InterPro" id="IPR046431">
    <property type="entry name" value="FAF_dom"/>
</dbReference>
<evidence type="ECO:0000256" key="2">
    <source>
        <dbReference type="SAM" id="MobiDB-lite"/>
    </source>
</evidence>
<dbReference type="PANTHER" id="PTHR33155:SF9">
    <property type="entry name" value="FANTASTIC FOUR-LIKE PROTEIN (DUF3049)"/>
    <property type="match status" value="1"/>
</dbReference>
<feature type="region of interest" description="Disordered" evidence="2">
    <location>
        <begin position="91"/>
        <end position="121"/>
    </location>
</feature>
<protein>
    <submittedName>
        <fullName evidence="5">LOW QUALITY PROTEIN: protein FANTASTIC FOUR 4-like</fullName>
    </submittedName>
</protein>
<dbReference type="AlphaFoldDB" id="A0AB40CWQ2"/>
<gene>
    <name evidence="5" type="primary">LOC120280761</name>
</gene>
<feature type="compositionally biased region" description="Acidic residues" evidence="2">
    <location>
        <begin position="198"/>
        <end position="213"/>
    </location>
</feature>
<feature type="region of interest" description="Disordered" evidence="2">
    <location>
        <begin position="50"/>
        <end position="73"/>
    </location>
</feature>
<comment type="similarity">
    <text evidence="1">Belongs to the fantastic four family.</text>
</comment>
<evidence type="ECO:0000313" key="5">
    <source>
        <dbReference type="RefSeq" id="XP_039143638.1"/>
    </source>
</evidence>
<keyword evidence="4" id="KW-1185">Reference proteome</keyword>
<dbReference type="PANTHER" id="PTHR33155">
    <property type="entry name" value="FANTASTIC FOUR-LIKE PROTEIN (DUF3049)"/>
    <property type="match status" value="1"/>
</dbReference>
<accession>A0AB40CWQ2</accession>
<dbReference type="Proteomes" id="UP001515500">
    <property type="component" value="Chromosome 17"/>
</dbReference>
<evidence type="ECO:0000313" key="4">
    <source>
        <dbReference type="Proteomes" id="UP001515500"/>
    </source>
</evidence>
<feature type="region of interest" description="Disordered" evidence="2">
    <location>
        <begin position="196"/>
        <end position="221"/>
    </location>
</feature>
<name>A0AB40CWQ2_DIOCR</name>
<sequence length="221" mass="24880">MATCGGLRQFFEKSMPENSSFLESLSAWNHITNIKPLETSIGSMTELLPSSYGENNGKKPALDPPPGLPKHKHQFSIDSLQLCTEGLGSESFDGVENSMKGSDDDDWSGSGMMSDKEGKTADRQSRCYLEVKAKEQWGRFPPPISTLGKSGKPWMYFKSYRNDGRFVLREMRIPTQELFHASREDGRLKLQLVHQEDEVAMEEEKDEGDEESEHSDHVDDG</sequence>
<evidence type="ECO:0000256" key="1">
    <source>
        <dbReference type="ARBA" id="ARBA00008690"/>
    </source>
</evidence>